<dbReference type="EMBL" id="JAIWYP010000005">
    <property type="protein sequence ID" value="KAH3816399.1"/>
    <property type="molecule type" value="Genomic_DNA"/>
</dbReference>
<reference evidence="1" key="2">
    <citation type="submission" date="2020-11" db="EMBL/GenBank/DDBJ databases">
        <authorList>
            <person name="McCartney M.A."/>
            <person name="Auch B."/>
            <person name="Kono T."/>
            <person name="Mallez S."/>
            <person name="Becker A."/>
            <person name="Gohl D.M."/>
            <person name="Silverstein K.A.T."/>
            <person name="Koren S."/>
            <person name="Bechman K.B."/>
            <person name="Herman A."/>
            <person name="Abrahante J.E."/>
            <person name="Garbe J."/>
        </authorList>
    </citation>
    <scope>NUCLEOTIDE SEQUENCE</scope>
    <source>
        <strain evidence="1">Duluth1</strain>
        <tissue evidence="1">Whole animal</tissue>
    </source>
</reference>
<protein>
    <submittedName>
        <fullName evidence="1">Uncharacterized protein</fullName>
    </submittedName>
</protein>
<evidence type="ECO:0000313" key="1">
    <source>
        <dbReference type="EMBL" id="KAH3816399.1"/>
    </source>
</evidence>
<dbReference type="AlphaFoldDB" id="A0A9D4GFT2"/>
<evidence type="ECO:0000313" key="2">
    <source>
        <dbReference type="Proteomes" id="UP000828390"/>
    </source>
</evidence>
<gene>
    <name evidence="1" type="ORF">DPMN_117915</name>
</gene>
<comment type="caution">
    <text evidence="1">The sequence shown here is derived from an EMBL/GenBank/DDBJ whole genome shotgun (WGS) entry which is preliminary data.</text>
</comment>
<accession>A0A9D4GFT2</accession>
<sequence length="68" mass="7720">MLKVDNNGQKQIAEDTTVWNEGFRIDLSSAASTYSKAKSYTTTDGHTVRPYHDFQNCLNVFNSNLIYV</sequence>
<reference evidence="1" key="1">
    <citation type="journal article" date="2019" name="bioRxiv">
        <title>The Genome of the Zebra Mussel, Dreissena polymorpha: A Resource for Invasive Species Research.</title>
        <authorList>
            <person name="McCartney M.A."/>
            <person name="Auch B."/>
            <person name="Kono T."/>
            <person name="Mallez S."/>
            <person name="Zhang Y."/>
            <person name="Obille A."/>
            <person name="Becker A."/>
            <person name="Abrahante J.E."/>
            <person name="Garbe J."/>
            <person name="Badalamenti J.P."/>
            <person name="Herman A."/>
            <person name="Mangelson H."/>
            <person name="Liachko I."/>
            <person name="Sullivan S."/>
            <person name="Sone E.D."/>
            <person name="Koren S."/>
            <person name="Silverstein K.A.T."/>
            <person name="Beckman K.B."/>
            <person name="Gohl D.M."/>
        </authorList>
    </citation>
    <scope>NUCLEOTIDE SEQUENCE</scope>
    <source>
        <strain evidence="1">Duluth1</strain>
        <tissue evidence="1">Whole animal</tissue>
    </source>
</reference>
<name>A0A9D4GFT2_DREPO</name>
<organism evidence="1 2">
    <name type="scientific">Dreissena polymorpha</name>
    <name type="common">Zebra mussel</name>
    <name type="synonym">Mytilus polymorpha</name>
    <dbReference type="NCBI Taxonomy" id="45954"/>
    <lineage>
        <taxon>Eukaryota</taxon>
        <taxon>Metazoa</taxon>
        <taxon>Spiralia</taxon>
        <taxon>Lophotrochozoa</taxon>
        <taxon>Mollusca</taxon>
        <taxon>Bivalvia</taxon>
        <taxon>Autobranchia</taxon>
        <taxon>Heteroconchia</taxon>
        <taxon>Euheterodonta</taxon>
        <taxon>Imparidentia</taxon>
        <taxon>Neoheterodontei</taxon>
        <taxon>Myida</taxon>
        <taxon>Dreissenoidea</taxon>
        <taxon>Dreissenidae</taxon>
        <taxon>Dreissena</taxon>
    </lineage>
</organism>
<proteinExistence type="predicted"/>
<keyword evidence="2" id="KW-1185">Reference proteome</keyword>
<dbReference type="Proteomes" id="UP000828390">
    <property type="component" value="Unassembled WGS sequence"/>
</dbReference>